<evidence type="ECO:0000313" key="2">
    <source>
        <dbReference type="EMBL" id="GAF82666.1"/>
    </source>
</evidence>
<dbReference type="InterPro" id="IPR035077">
    <property type="entry name" value="PEP_carboxykinase_GTP_C"/>
</dbReference>
<name>X0T5Q0_9ZZZZ</name>
<feature type="domain" description="Phosphoenolpyruvate carboxykinase C-terminal P-loop" evidence="1">
    <location>
        <begin position="1"/>
        <end position="143"/>
    </location>
</feature>
<dbReference type="GO" id="GO:0042594">
    <property type="term" value="P:response to starvation"/>
    <property type="evidence" value="ECO:0007669"/>
    <property type="project" value="TreeGrafter"/>
</dbReference>
<dbReference type="GO" id="GO:0006107">
    <property type="term" value="P:oxaloacetate metabolic process"/>
    <property type="evidence" value="ECO:0007669"/>
    <property type="project" value="TreeGrafter"/>
</dbReference>
<protein>
    <recommendedName>
        <fullName evidence="1">Phosphoenolpyruvate carboxykinase C-terminal P-loop domain-containing protein</fullName>
    </recommendedName>
</protein>
<organism evidence="2">
    <name type="scientific">marine sediment metagenome</name>
    <dbReference type="NCBI Taxonomy" id="412755"/>
    <lineage>
        <taxon>unclassified sequences</taxon>
        <taxon>metagenomes</taxon>
        <taxon>ecological metagenomes</taxon>
    </lineage>
</organism>
<dbReference type="GO" id="GO:0019543">
    <property type="term" value="P:propionate catabolic process"/>
    <property type="evidence" value="ECO:0007669"/>
    <property type="project" value="TreeGrafter"/>
</dbReference>
<dbReference type="SUPFAM" id="SSF53795">
    <property type="entry name" value="PEP carboxykinase-like"/>
    <property type="match status" value="1"/>
</dbReference>
<dbReference type="InterPro" id="IPR013035">
    <property type="entry name" value="PEP_carboxykinase_C"/>
</dbReference>
<comment type="caution">
    <text evidence="2">The sequence shown here is derived from an EMBL/GenBank/DDBJ whole genome shotgun (WGS) entry which is preliminary data.</text>
</comment>
<dbReference type="PANTHER" id="PTHR11561:SF0">
    <property type="entry name" value="PHOSPHOENOLPYRUVATE CARBOXYKINASE [GTP]-RELATED"/>
    <property type="match status" value="1"/>
</dbReference>
<dbReference type="GO" id="GO:0005525">
    <property type="term" value="F:GTP binding"/>
    <property type="evidence" value="ECO:0007669"/>
    <property type="project" value="InterPro"/>
</dbReference>
<reference evidence="2" key="1">
    <citation type="journal article" date="2014" name="Front. Microbiol.">
        <title>High frequency of phylogenetically diverse reductive dehalogenase-homologous genes in deep subseafloor sedimentary metagenomes.</title>
        <authorList>
            <person name="Kawai M."/>
            <person name="Futagami T."/>
            <person name="Toyoda A."/>
            <person name="Takaki Y."/>
            <person name="Nishi S."/>
            <person name="Hori S."/>
            <person name="Arai W."/>
            <person name="Tsubouchi T."/>
            <person name="Morono Y."/>
            <person name="Uchiyama I."/>
            <person name="Ito T."/>
            <person name="Fujiyama A."/>
            <person name="Inagaki F."/>
            <person name="Takami H."/>
        </authorList>
    </citation>
    <scope>NUCLEOTIDE SEQUENCE</scope>
    <source>
        <strain evidence="2">Expedition CK06-06</strain>
    </source>
</reference>
<accession>X0T5Q0</accession>
<proteinExistence type="predicted"/>
<evidence type="ECO:0000259" key="1">
    <source>
        <dbReference type="Pfam" id="PF00821"/>
    </source>
</evidence>
<dbReference type="GO" id="GO:0046327">
    <property type="term" value="P:glycerol biosynthetic process from pyruvate"/>
    <property type="evidence" value="ECO:0007669"/>
    <property type="project" value="TreeGrafter"/>
</dbReference>
<dbReference type="Pfam" id="PF00821">
    <property type="entry name" value="PEPCK_GTP"/>
    <property type="match status" value="1"/>
</dbReference>
<dbReference type="GO" id="GO:0033993">
    <property type="term" value="P:response to lipid"/>
    <property type="evidence" value="ECO:0007669"/>
    <property type="project" value="TreeGrafter"/>
</dbReference>
<dbReference type="Gene3D" id="3.90.228.20">
    <property type="match status" value="1"/>
</dbReference>
<dbReference type="AlphaFoldDB" id="X0T5Q0"/>
<dbReference type="GO" id="GO:0004613">
    <property type="term" value="F:phosphoenolpyruvate carboxykinase (GTP) activity"/>
    <property type="evidence" value="ECO:0007669"/>
    <property type="project" value="TreeGrafter"/>
</dbReference>
<dbReference type="PANTHER" id="PTHR11561">
    <property type="entry name" value="PHOSPHOENOLPYRUVATE CARBOXYKINASE"/>
    <property type="match status" value="1"/>
</dbReference>
<dbReference type="GO" id="GO:0005829">
    <property type="term" value="C:cytosol"/>
    <property type="evidence" value="ECO:0007669"/>
    <property type="project" value="TreeGrafter"/>
</dbReference>
<dbReference type="EMBL" id="BARS01003428">
    <property type="protein sequence ID" value="GAF82666.1"/>
    <property type="molecule type" value="Genomic_DNA"/>
</dbReference>
<dbReference type="GO" id="GO:0006094">
    <property type="term" value="P:gluconeogenesis"/>
    <property type="evidence" value="ECO:0007669"/>
    <property type="project" value="InterPro"/>
</dbReference>
<dbReference type="GO" id="GO:0030145">
    <property type="term" value="F:manganese ion binding"/>
    <property type="evidence" value="ECO:0007669"/>
    <property type="project" value="TreeGrafter"/>
</dbReference>
<dbReference type="InterPro" id="IPR008209">
    <property type="entry name" value="PEP_carboxykinase_GTP"/>
</dbReference>
<sequence length="162" mass="19049">MSNLDFLSITLGRYIKDNLEFVDGVKEPPAIFSVNYFLKDKDGKYITGMHDKRVWVKWMELRVNGDLDAIKTPTGYIPRYEDLKKLFKGTLDKDYKKKDYTEQFTLRIPENLEKIERIVKIYRKDVADVPRILFDTLEKQRKRLLEAKAKYGDYVAPSAISS</sequence>
<dbReference type="GO" id="GO:0071333">
    <property type="term" value="P:cellular response to glucose stimulus"/>
    <property type="evidence" value="ECO:0007669"/>
    <property type="project" value="TreeGrafter"/>
</dbReference>
<gene>
    <name evidence="2" type="ORF">S01H1_06641</name>
</gene>